<feature type="domain" description="Response regulatory" evidence="7">
    <location>
        <begin position="2"/>
        <end position="118"/>
    </location>
</feature>
<dbReference type="AlphaFoldDB" id="A0A1H8GUK1"/>
<sequence>MKILVIDDDKMICIALKTIIESEDDMKVVASGYSYEDAVSLFEKHSPDICLFDIQIGEKNGIDAMKYIKNKNPNAKIIFLTTFLDENYIKDAINLGSQGYILKDDFESICPAIRAVNAGQVVFGSKVIENIGHIKDMTANNSKNTSNSRNFDSLSSRELQILELISQGLNNKEISDKIFLSEGTIRNYISSMLEKLNLRDRTQLAIFYINSDK</sequence>
<dbReference type="Pfam" id="PF00196">
    <property type="entry name" value="GerE"/>
    <property type="match status" value="1"/>
</dbReference>
<dbReference type="CDD" id="cd17535">
    <property type="entry name" value="REC_NarL-like"/>
    <property type="match status" value="1"/>
</dbReference>
<dbReference type="PROSITE" id="PS00622">
    <property type="entry name" value="HTH_LUXR_1"/>
    <property type="match status" value="1"/>
</dbReference>
<dbReference type="SMART" id="SM00448">
    <property type="entry name" value="REC"/>
    <property type="match status" value="1"/>
</dbReference>
<feature type="domain" description="HTH luxR-type" evidence="6">
    <location>
        <begin position="147"/>
        <end position="212"/>
    </location>
</feature>
<protein>
    <recommendedName>
        <fullName evidence="1">Stage 0 sporulation protein A homolog</fullName>
    </recommendedName>
</protein>
<evidence type="ECO:0000256" key="3">
    <source>
        <dbReference type="ARBA" id="ARBA00023125"/>
    </source>
</evidence>
<reference evidence="8 9" key="1">
    <citation type="submission" date="2016-10" db="EMBL/GenBank/DDBJ databases">
        <authorList>
            <person name="de Groot N.N."/>
        </authorList>
    </citation>
    <scope>NUCLEOTIDE SEQUENCE [LARGE SCALE GENOMIC DNA]</scope>
    <source>
        <strain evidence="8 9">Calf135</strain>
    </source>
</reference>
<dbReference type="Proteomes" id="UP000199512">
    <property type="component" value="Unassembled WGS sequence"/>
</dbReference>
<evidence type="ECO:0000256" key="2">
    <source>
        <dbReference type="ARBA" id="ARBA00022553"/>
    </source>
</evidence>
<dbReference type="SUPFAM" id="SSF46894">
    <property type="entry name" value="C-terminal effector domain of the bipartite response regulators"/>
    <property type="match status" value="1"/>
</dbReference>
<evidence type="ECO:0000256" key="4">
    <source>
        <dbReference type="ARBA" id="ARBA00024867"/>
    </source>
</evidence>
<name>A0A1H8GUK1_9FIRM</name>
<evidence type="ECO:0000259" key="7">
    <source>
        <dbReference type="PROSITE" id="PS50110"/>
    </source>
</evidence>
<dbReference type="InterPro" id="IPR058245">
    <property type="entry name" value="NreC/VraR/RcsB-like_REC"/>
</dbReference>
<dbReference type="GO" id="GO:0000160">
    <property type="term" value="P:phosphorelay signal transduction system"/>
    <property type="evidence" value="ECO:0007669"/>
    <property type="project" value="InterPro"/>
</dbReference>
<keyword evidence="9" id="KW-1185">Reference proteome</keyword>
<keyword evidence="2 5" id="KW-0597">Phosphoprotein</keyword>
<dbReference type="STRING" id="215200.SAMN05216454_104100"/>
<dbReference type="InterPro" id="IPR016032">
    <property type="entry name" value="Sig_transdc_resp-reg_C-effctor"/>
</dbReference>
<dbReference type="GO" id="GO:0006355">
    <property type="term" value="P:regulation of DNA-templated transcription"/>
    <property type="evidence" value="ECO:0007669"/>
    <property type="project" value="InterPro"/>
</dbReference>
<dbReference type="InterPro" id="IPR001789">
    <property type="entry name" value="Sig_transdc_resp-reg_receiver"/>
</dbReference>
<comment type="function">
    <text evidence="4">May play the central regulatory role in sporulation. It may be an element of the effector pathway responsible for the activation of sporulation genes in response to nutritional stress. Spo0A may act in concert with spo0H (a sigma factor) to control the expression of some genes that are critical to the sporulation process.</text>
</comment>
<dbReference type="PRINTS" id="PR00038">
    <property type="entry name" value="HTHLUXR"/>
</dbReference>
<evidence type="ECO:0000256" key="1">
    <source>
        <dbReference type="ARBA" id="ARBA00018672"/>
    </source>
</evidence>
<accession>A0A1H8GUK1</accession>
<dbReference type="Gene3D" id="3.40.50.2300">
    <property type="match status" value="1"/>
</dbReference>
<proteinExistence type="predicted"/>
<dbReference type="GO" id="GO:0003677">
    <property type="term" value="F:DNA binding"/>
    <property type="evidence" value="ECO:0007669"/>
    <property type="project" value="UniProtKB-KW"/>
</dbReference>
<dbReference type="Pfam" id="PF00072">
    <property type="entry name" value="Response_reg"/>
    <property type="match status" value="1"/>
</dbReference>
<dbReference type="InterPro" id="IPR000792">
    <property type="entry name" value="Tscrpt_reg_LuxR_C"/>
</dbReference>
<dbReference type="OrthoDB" id="9779069at2"/>
<dbReference type="CDD" id="cd06170">
    <property type="entry name" value="LuxR_C_like"/>
    <property type="match status" value="1"/>
</dbReference>
<dbReference type="PANTHER" id="PTHR45566:SF2">
    <property type="entry name" value="NARL SUBFAMILY"/>
    <property type="match status" value="1"/>
</dbReference>
<dbReference type="SMART" id="SM00421">
    <property type="entry name" value="HTH_LUXR"/>
    <property type="match status" value="1"/>
</dbReference>
<organism evidence="8 9">
    <name type="scientific">Peptostreptococcus russellii</name>
    <dbReference type="NCBI Taxonomy" id="215200"/>
    <lineage>
        <taxon>Bacteria</taxon>
        <taxon>Bacillati</taxon>
        <taxon>Bacillota</taxon>
        <taxon>Clostridia</taxon>
        <taxon>Peptostreptococcales</taxon>
        <taxon>Peptostreptococcaceae</taxon>
        <taxon>Peptostreptococcus</taxon>
    </lineage>
</organism>
<evidence type="ECO:0000313" key="8">
    <source>
        <dbReference type="EMBL" id="SEN47157.1"/>
    </source>
</evidence>
<evidence type="ECO:0000256" key="5">
    <source>
        <dbReference type="PROSITE-ProRule" id="PRU00169"/>
    </source>
</evidence>
<dbReference type="EMBL" id="FODF01000004">
    <property type="protein sequence ID" value="SEN47157.1"/>
    <property type="molecule type" value="Genomic_DNA"/>
</dbReference>
<dbReference type="PROSITE" id="PS50043">
    <property type="entry name" value="HTH_LUXR_2"/>
    <property type="match status" value="1"/>
</dbReference>
<dbReference type="PROSITE" id="PS50110">
    <property type="entry name" value="RESPONSE_REGULATORY"/>
    <property type="match status" value="1"/>
</dbReference>
<evidence type="ECO:0000313" key="9">
    <source>
        <dbReference type="Proteomes" id="UP000199512"/>
    </source>
</evidence>
<dbReference type="SUPFAM" id="SSF52172">
    <property type="entry name" value="CheY-like"/>
    <property type="match status" value="1"/>
</dbReference>
<gene>
    <name evidence="8" type="ORF">SAMN05216454_104100</name>
</gene>
<dbReference type="PANTHER" id="PTHR45566">
    <property type="entry name" value="HTH-TYPE TRANSCRIPTIONAL REGULATOR YHJB-RELATED"/>
    <property type="match status" value="1"/>
</dbReference>
<keyword evidence="3" id="KW-0238">DNA-binding</keyword>
<dbReference type="InterPro" id="IPR011006">
    <property type="entry name" value="CheY-like_superfamily"/>
</dbReference>
<dbReference type="RefSeq" id="WP_091974849.1">
    <property type="nucleotide sequence ID" value="NZ_CAUWDX010000002.1"/>
</dbReference>
<evidence type="ECO:0000259" key="6">
    <source>
        <dbReference type="PROSITE" id="PS50043"/>
    </source>
</evidence>
<feature type="modified residue" description="4-aspartylphosphate" evidence="5">
    <location>
        <position position="53"/>
    </location>
</feature>
<dbReference type="InterPro" id="IPR051015">
    <property type="entry name" value="EvgA-like"/>
</dbReference>